<dbReference type="EMBL" id="BAABAS010000006">
    <property type="protein sequence ID" value="GAA4231135.1"/>
    <property type="molecule type" value="Genomic_DNA"/>
</dbReference>
<evidence type="ECO:0000313" key="2">
    <source>
        <dbReference type="EMBL" id="GAA4231135.1"/>
    </source>
</evidence>
<feature type="compositionally biased region" description="Basic and acidic residues" evidence="1">
    <location>
        <begin position="63"/>
        <end position="73"/>
    </location>
</feature>
<reference evidence="3" key="1">
    <citation type="journal article" date="2019" name="Int. J. Syst. Evol. Microbiol.">
        <title>The Global Catalogue of Microorganisms (GCM) 10K type strain sequencing project: providing services to taxonomists for standard genome sequencing and annotation.</title>
        <authorList>
            <consortium name="The Broad Institute Genomics Platform"/>
            <consortium name="The Broad Institute Genome Sequencing Center for Infectious Disease"/>
            <person name="Wu L."/>
            <person name="Ma J."/>
        </authorList>
    </citation>
    <scope>NUCLEOTIDE SEQUENCE [LARGE SCALE GENOMIC DNA]</scope>
    <source>
        <strain evidence="3">JCM 17440</strain>
    </source>
</reference>
<proteinExistence type="predicted"/>
<sequence>MSILGSSRLADMRPVRLLGGNRAGRSRAARSSPGRPALEPSRAPRPSPAPEGDASSPGADTPHPVEHARDQRFPLELAGAGGRVDRVLRLTGIDDVLIWRPQPEDALKALNGRT</sequence>
<keyword evidence="3" id="KW-1185">Reference proteome</keyword>
<name>A0ABP8BZS6_9ACTN</name>
<feature type="compositionally biased region" description="Low complexity" evidence="1">
    <location>
        <begin position="29"/>
        <end position="41"/>
    </location>
</feature>
<evidence type="ECO:0000313" key="3">
    <source>
        <dbReference type="Proteomes" id="UP001501710"/>
    </source>
</evidence>
<dbReference type="Proteomes" id="UP001501710">
    <property type="component" value="Unassembled WGS sequence"/>
</dbReference>
<accession>A0ABP8BZS6</accession>
<organism evidence="2 3">
    <name type="scientific">Actinomadura meridiana</name>
    <dbReference type="NCBI Taxonomy" id="559626"/>
    <lineage>
        <taxon>Bacteria</taxon>
        <taxon>Bacillati</taxon>
        <taxon>Actinomycetota</taxon>
        <taxon>Actinomycetes</taxon>
        <taxon>Streptosporangiales</taxon>
        <taxon>Thermomonosporaceae</taxon>
        <taxon>Actinomadura</taxon>
    </lineage>
</organism>
<protein>
    <submittedName>
        <fullName evidence="2">Uncharacterized protein</fullName>
    </submittedName>
</protein>
<evidence type="ECO:0000256" key="1">
    <source>
        <dbReference type="SAM" id="MobiDB-lite"/>
    </source>
</evidence>
<feature type="region of interest" description="Disordered" evidence="1">
    <location>
        <begin position="1"/>
        <end position="73"/>
    </location>
</feature>
<gene>
    <name evidence="2" type="ORF">GCM10022254_27510</name>
</gene>
<comment type="caution">
    <text evidence="2">The sequence shown here is derived from an EMBL/GenBank/DDBJ whole genome shotgun (WGS) entry which is preliminary data.</text>
</comment>